<dbReference type="EMBL" id="JBHUHF010000001">
    <property type="protein sequence ID" value="MFD2027920.1"/>
    <property type="molecule type" value="Genomic_DNA"/>
</dbReference>
<keyword evidence="6 8" id="KW-1133">Transmembrane helix</keyword>
<comment type="caution">
    <text evidence="9">The sequence shown here is derived from an EMBL/GenBank/DDBJ whole genome shotgun (WGS) entry which is preliminary data.</text>
</comment>
<evidence type="ECO:0000256" key="2">
    <source>
        <dbReference type="ARBA" id="ARBA00008566"/>
    </source>
</evidence>
<dbReference type="InterPro" id="IPR051629">
    <property type="entry name" value="Sulfite_efflux_TDT"/>
</dbReference>
<evidence type="ECO:0000256" key="5">
    <source>
        <dbReference type="ARBA" id="ARBA00022692"/>
    </source>
</evidence>
<feature type="transmembrane region" description="Helical" evidence="8">
    <location>
        <begin position="42"/>
        <end position="61"/>
    </location>
</feature>
<protein>
    <submittedName>
        <fullName evidence="9">TDT family transporter</fullName>
    </submittedName>
</protein>
<feature type="transmembrane region" description="Helical" evidence="8">
    <location>
        <begin position="254"/>
        <end position="280"/>
    </location>
</feature>
<evidence type="ECO:0000256" key="7">
    <source>
        <dbReference type="ARBA" id="ARBA00023136"/>
    </source>
</evidence>
<feature type="transmembrane region" description="Helical" evidence="8">
    <location>
        <begin position="148"/>
        <end position="169"/>
    </location>
</feature>
<dbReference type="Proteomes" id="UP001597338">
    <property type="component" value="Unassembled WGS sequence"/>
</dbReference>
<dbReference type="Gene3D" id="1.50.10.150">
    <property type="entry name" value="Voltage-dependent anion channel"/>
    <property type="match status" value="1"/>
</dbReference>
<proteinExistence type="inferred from homology"/>
<keyword evidence="7 8" id="KW-0472">Membrane</keyword>
<feature type="transmembrane region" description="Helical" evidence="8">
    <location>
        <begin position="82"/>
        <end position="101"/>
    </location>
</feature>
<dbReference type="RefSeq" id="WP_377199637.1">
    <property type="nucleotide sequence ID" value="NZ_JBHUHF010000001.1"/>
</dbReference>
<feature type="transmembrane region" description="Helical" evidence="8">
    <location>
        <begin position="181"/>
        <end position="200"/>
    </location>
</feature>
<evidence type="ECO:0000256" key="3">
    <source>
        <dbReference type="ARBA" id="ARBA00022448"/>
    </source>
</evidence>
<accession>A0ABW4VE44</accession>
<name>A0ABW4VE44_9MICO</name>
<feature type="transmembrane region" description="Helical" evidence="8">
    <location>
        <begin position="292"/>
        <end position="313"/>
    </location>
</feature>
<feature type="transmembrane region" description="Helical" evidence="8">
    <location>
        <begin position="319"/>
        <end position="340"/>
    </location>
</feature>
<dbReference type="PANTHER" id="PTHR31686">
    <property type="match status" value="1"/>
</dbReference>
<dbReference type="CDD" id="cd09320">
    <property type="entry name" value="TDT_like_2"/>
    <property type="match status" value="1"/>
</dbReference>
<keyword evidence="5 8" id="KW-0812">Transmembrane</keyword>
<comment type="subcellular location">
    <subcellularLocation>
        <location evidence="1">Cell membrane</location>
        <topology evidence="1">Multi-pass membrane protein</topology>
    </subcellularLocation>
</comment>
<evidence type="ECO:0000256" key="8">
    <source>
        <dbReference type="SAM" id="Phobius"/>
    </source>
</evidence>
<dbReference type="PANTHER" id="PTHR31686:SF1">
    <property type="entry name" value="SULFITE EFFLUX PUMP SSU1"/>
    <property type="match status" value="1"/>
</dbReference>
<gene>
    <name evidence="9" type="ORF">ACFSL2_20660</name>
</gene>
<keyword evidence="3" id="KW-0813">Transport</keyword>
<dbReference type="Pfam" id="PF03595">
    <property type="entry name" value="SLAC1"/>
    <property type="match status" value="1"/>
</dbReference>
<organism evidence="9 10">
    <name type="scientific">Promicromonospora aerolata</name>
    <dbReference type="NCBI Taxonomy" id="195749"/>
    <lineage>
        <taxon>Bacteria</taxon>
        <taxon>Bacillati</taxon>
        <taxon>Actinomycetota</taxon>
        <taxon>Actinomycetes</taxon>
        <taxon>Micrococcales</taxon>
        <taxon>Promicromonosporaceae</taxon>
        <taxon>Promicromonospora</taxon>
    </lineage>
</organism>
<evidence type="ECO:0000313" key="9">
    <source>
        <dbReference type="EMBL" id="MFD2027920.1"/>
    </source>
</evidence>
<reference evidence="10" key="1">
    <citation type="journal article" date="2019" name="Int. J. Syst. Evol. Microbiol.">
        <title>The Global Catalogue of Microorganisms (GCM) 10K type strain sequencing project: providing services to taxonomists for standard genome sequencing and annotation.</title>
        <authorList>
            <consortium name="The Broad Institute Genomics Platform"/>
            <consortium name="The Broad Institute Genome Sequencing Center for Infectious Disease"/>
            <person name="Wu L."/>
            <person name="Ma J."/>
        </authorList>
    </citation>
    <scope>NUCLEOTIDE SEQUENCE [LARGE SCALE GENOMIC DNA]</scope>
    <source>
        <strain evidence="10">CCM 7043</strain>
    </source>
</reference>
<evidence type="ECO:0000313" key="10">
    <source>
        <dbReference type="Proteomes" id="UP001597338"/>
    </source>
</evidence>
<feature type="transmembrane region" description="Helical" evidence="8">
    <location>
        <begin position="12"/>
        <end position="30"/>
    </location>
</feature>
<sequence length="412" mass="41957">MARFSIAHVTPNWFASVMGTGIVATSAATLPAQFPGLRQGAVGVWLLASAMLLFLLTATALHWARHPAAARAHHADPVMAHFYGAPPMALLTVGAGTLLVGRDVVGLQAAVAIDTVLWSVGTVAGLVSAVAVPYLAFTRHQNPAGSAFAGWLMPVVPPMVSAATGALLLPYLPPGEARETMLLACYAMFGLSLIASLVVLPQLWGRLMHHQVGASRMVPTLWIALGPLGQSVTAANLLAANAGGTFGASFDRGLMSFAIVFGVSVLGFALMWAGIAAAITLRAAVRGLPFSLTWWSFTFPVGTCVTATAGLAAHTGLTALVVLSVLLFAALVAAWVTVAVRTAWDSLAGSRAVTQVEAQVAGQVEARLAGQVVAQVGVVQVGAGTVLGGPVVPAGAAQAEGLGDPRAMSSVG</sequence>
<dbReference type="InterPro" id="IPR004695">
    <property type="entry name" value="SLAC1/Mae1/Ssu1/TehA"/>
</dbReference>
<evidence type="ECO:0000256" key="4">
    <source>
        <dbReference type="ARBA" id="ARBA00022475"/>
    </source>
</evidence>
<feature type="transmembrane region" description="Helical" evidence="8">
    <location>
        <begin position="221"/>
        <end position="242"/>
    </location>
</feature>
<keyword evidence="4" id="KW-1003">Cell membrane</keyword>
<evidence type="ECO:0000256" key="1">
    <source>
        <dbReference type="ARBA" id="ARBA00004651"/>
    </source>
</evidence>
<comment type="similarity">
    <text evidence="2">Belongs to the tellurite-resistance/dicarboxylate transporter (TDT) family.</text>
</comment>
<feature type="transmembrane region" description="Helical" evidence="8">
    <location>
        <begin position="116"/>
        <end position="136"/>
    </location>
</feature>
<keyword evidence="10" id="KW-1185">Reference proteome</keyword>
<evidence type="ECO:0000256" key="6">
    <source>
        <dbReference type="ARBA" id="ARBA00022989"/>
    </source>
</evidence>
<dbReference type="InterPro" id="IPR038665">
    <property type="entry name" value="Voltage-dep_anion_channel_sf"/>
</dbReference>